<gene>
    <name evidence="1" type="ORF">LCGC14_1507260</name>
</gene>
<reference evidence="1" key="1">
    <citation type="journal article" date="2015" name="Nature">
        <title>Complex archaea that bridge the gap between prokaryotes and eukaryotes.</title>
        <authorList>
            <person name="Spang A."/>
            <person name="Saw J.H."/>
            <person name="Jorgensen S.L."/>
            <person name="Zaremba-Niedzwiedzka K."/>
            <person name="Martijn J."/>
            <person name="Lind A.E."/>
            <person name="van Eijk R."/>
            <person name="Schleper C."/>
            <person name="Guy L."/>
            <person name="Ettema T.J."/>
        </authorList>
    </citation>
    <scope>NUCLEOTIDE SEQUENCE</scope>
</reference>
<dbReference type="AlphaFoldDB" id="A0A0F9JN76"/>
<organism evidence="1">
    <name type="scientific">marine sediment metagenome</name>
    <dbReference type="NCBI Taxonomy" id="412755"/>
    <lineage>
        <taxon>unclassified sequences</taxon>
        <taxon>metagenomes</taxon>
        <taxon>ecological metagenomes</taxon>
    </lineage>
</organism>
<name>A0A0F9JN76_9ZZZZ</name>
<sequence length="87" mass="10010">MLYRIQIEQRFDKHKAVIGAVKELTSDFVILTGTAYFGNNHRPCQIIEINHDGKYQPDIKLCADKLKKILNMPRILTTASETAQVMY</sequence>
<dbReference type="EMBL" id="LAZR01011017">
    <property type="protein sequence ID" value="KKM63861.1"/>
    <property type="molecule type" value="Genomic_DNA"/>
</dbReference>
<evidence type="ECO:0000313" key="1">
    <source>
        <dbReference type="EMBL" id="KKM63861.1"/>
    </source>
</evidence>
<proteinExistence type="predicted"/>
<comment type="caution">
    <text evidence="1">The sequence shown here is derived from an EMBL/GenBank/DDBJ whole genome shotgun (WGS) entry which is preliminary data.</text>
</comment>
<accession>A0A0F9JN76</accession>
<protein>
    <submittedName>
        <fullName evidence="1">Uncharacterized protein</fullName>
    </submittedName>
</protein>